<evidence type="ECO:0000259" key="9">
    <source>
        <dbReference type="Pfam" id="PF25198"/>
    </source>
</evidence>
<dbReference type="Gene3D" id="3.30.300.210">
    <property type="entry name" value="Nutrient germinant receptor protein C, domain 3"/>
    <property type="match status" value="1"/>
</dbReference>
<evidence type="ECO:0000313" key="10">
    <source>
        <dbReference type="EMBL" id="GLO65544.1"/>
    </source>
</evidence>
<evidence type="ECO:0000313" key="11">
    <source>
        <dbReference type="Proteomes" id="UP001275436"/>
    </source>
</evidence>
<evidence type="ECO:0000256" key="5">
    <source>
        <dbReference type="ARBA" id="ARBA00023136"/>
    </source>
</evidence>
<evidence type="ECO:0000256" key="6">
    <source>
        <dbReference type="ARBA" id="ARBA00023139"/>
    </source>
</evidence>
<comment type="subcellular location">
    <subcellularLocation>
        <location evidence="1">Membrane</location>
        <topology evidence="1">Lipid-anchor</topology>
    </subcellularLocation>
</comment>
<evidence type="ECO:0000256" key="2">
    <source>
        <dbReference type="ARBA" id="ARBA00007886"/>
    </source>
</evidence>
<feature type="domain" description="Spore germination protein N-terminal" evidence="9">
    <location>
        <begin position="23"/>
        <end position="187"/>
    </location>
</feature>
<evidence type="ECO:0008006" key="12">
    <source>
        <dbReference type="Google" id="ProtNLM"/>
    </source>
</evidence>
<evidence type="ECO:0000256" key="4">
    <source>
        <dbReference type="ARBA" id="ARBA00022729"/>
    </source>
</evidence>
<accession>A0ABQ5TFA1</accession>
<dbReference type="InterPro" id="IPR057336">
    <property type="entry name" value="GerAC_N"/>
</dbReference>
<gene>
    <name evidence="10" type="ORF">MACH08_13280</name>
</gene>
<dbReference type="Pfam" id="PF05504">
    <property type="entry name" value="Spore_GerAC"/>
    <property type="match status" value="1"/>
</dbReference>
<dbReference type="PANTHER" id="PTHR35789:SF1">
    <property type="entry name" value="SPORE GERMINATION PROTEIN B3"/>
    <property type="match status" value="1"/>
</dbReference>
<dbReference type="PANTHER" id="PTHR35789">
    <property type="entry name" value="SPORE GERMINATION PROTEIN B3"/>
    <property type="match status" value="1"/>
</dbReference>
<keyword evidence="6" id="KW-0564">Palmitate</keyword>
<dbReference type="InterPro" id="IPR008844">
    <property type="entry name" value="Spore_GerAC-like"/>
</dbReference>
<keyword evidence="5" id="KW-0472">Membrane</keyword>
<dbReference type="EMBL" id="BSKO01000001">
    <property type="protein sequence ID" value="GLO65544.1"/>
    <property type="molecule type" value="Genomic_DNA"/>
</dbReference>
<dbReference type="PROSITE" id="PS51257">
    <property type="entry name" value="PROKAR_LIPOPROTEIN"/>
    <property type="match status" value="1"/>
</dbReference>
<reference evidence="10 11" key="1">
    <citation type="submission" date="2023-02" db="EMBL/GenBank/DDBJ databases">
        <title>Oceanobacillus kimchii IFOP_LL358 isolated form Alexandrium catenella lab strain.</title>
        <authorList>
            <person name="Gajardo G."/>
            <person name="Ueki S."/>
            <person name="Maruyama F."/>
        </authorList>
    </citation>
    <scope>NUCLEOTIDE SEQUENCE [LARGE SCALE GENOMIC DNA]</scope>
    <source>
        <strain evidence="10 11">IFOP_LL358</strain>
    </source>
</reference>
<dbReference type="RefSeq" id="WP_317957874.1">
    <property type="nucleotide sequence ID" value="NZ_BSKO01000001.1"/>
</dbReference>
<evidence type="ECO:0000256" key="3">
    <source>
        <dbReference type="ARBA" id="ARBA00022544"/>
    </source>
</evidence>
<feature type="domain" description="Spore germination GerAC-like C-terminal" evidence="8">
    <location>
        <begin position="197"/>
        <end position="373"/>
    </location>
</feature>
<dbReference type="InterPro" id="IPR046953">
    <property type="entry name" value="Spore_GerAC-like_C"/>
</dbReference>
<name>A0ABQ5TFA1_9BACI</name>
<dbReference type="InterPro" id="IPR038501">
    <property type="entry name" value="Spore_GerAC_C_sf"/>
</dbReference>
<dbReference type="Pfam" id="PF25198">
    <property type="entry name" value="Spore_GerAC_N"/>
    <property type="match status" value="1"/>
</dbReference>
<dbReference type="NCBIfam" id="TIGR02887">
    <property type="entry name" value="spore_ger_x_C"/>
    <property type="match status" value="1"/>
</dbReference>
<keyword evidence="4" id="KW-0732">Signal</keyword>
<keyword evidence="3" id="KW-0309">Germination</keyword>
<keyword evidence="7" id="KW-0449">Lipoprotein</keyword>
<evidence type="ECO:0000256" key="1">
    <source>
        <dbReference type="ARBA" id="ARBA00004635"/>
    </source>
</evidence>
<comment type="caution">
    <text evidence="10">The sequence shown here is derived from an EMBL/GenBank/DDBJ whole genome shotgun (WGS) entry which is preliminary data.</text>
</comment>
<protein>
    <recommendedName>
        <fullName evidence="12">Ger(X)C family spore germination protein</fullName>
    </recommendedName>
</protein>
<dbReference type="Proteomes" id="UP001275436">
    <property type="component" value="Unassembled WGS sequence"/>
</dbReference>
<evidence type="ECO:0000256" key="7">
    <source>
        <dbReference type="ARBA" id="ARBA00023288"/>
    </source>
</evidence>
<evidence type="ECO:0000259" key="8">
    <source>
        <dbReference type="Pfam" id="PF05504"/>
    </source>
</evidence>
<proteinExistence type="inferred from homology"/>
<sequence>MKKLLFLLTTCVIFLASCIPPTQELESLAVINARGVDRLDNGDIETTLLVYRFDQQTPQNFTTVSGVGRTLKGARETAANNINFRASPGQINTEIYGYETAERGILHFMNGLVRDSRVSDTMNIAISTESAKNILTEENSTNIDIGNFLESLINKEVDEGTLPSASLYTFSSTYGTPGHDPVLPLLDTMDGRPNLIGIGYFQKDRIVASGDMTEATILNTLKTTIKNTPLEITVPIEPFVDSIYHPDGSDKSELTVELTVVKGKSNIKLLDINQPLFEVNTKIRADINETSIIMAFSEEKTIHRLEAEIEKKLVSLLNGILDKSKEHLIDPIGFGRYYRINKPSGLLTDEEWKEILPDIQVDFNIDIDIENYGTIM</sequence>
<comment type="similarity">
    <text evidence="2">Belongs to the GerABKC lipoprotein family.</text>
</comment>
<organism evidence="10 11">
    <name type="scientific">Oceanobacillus kimchii</name>
    <dbReference type="NCBI Taxonomy" id="746691"/>
    <lineage>
        <taxon>Bacteria</taxon>
        <taxon>Bacillati</taxon>
        <taxon>Bacillota</taxon>
        <taxon>Bacilli</taxon>
        <taxon>Bacillales</taxon>
        <taxon>Bacillaceae</taxon>
        <taxon>Oceanobacillus</taxon>
    </lineage>
</organism>
<keyword evidence="11" id="KW-1185">Reference proteome</keyword>